<keyword evidence="4" id="KW-1185">Reference proteome</keyword>
<feature type="region of interest" description="Disordered" evidence="1">
    <location>
        <begin position="156"/>
        <end position="180"/>
    </location>
</feature>
<proteinExistence type="predicted"/>
<feature type="region of interest" description="Disordered" evidence="1">
    <location>
        <begin position="511"/>
        <end position="540"/>
    </location>
</feature>
<dbReference type="Proteomes" id="UP001164965">
    <property type="component" value="Plasmid unnamed2"/>
</dbReference>
<sequence>MGFEFLGVEIAIVNRTHLRGLPEKGDVWSRGGAYILLNPTSDDGSTGTYVGHARDLTIRLTQHTALKPEWRRAVLIRRTGQEQFSTAHAEWLEAALHTRMSGAPNVMLSNVRIPANDSIPNADAELMRPIVTNVMGVLLALGVNVDRPAKKKILKPPMVTTADDAEDTEDTEGGGEEASPVGASTWWLAVYLAALAAQNVTPTPHTAPDADPVVLRHNPTPQDVTLADLLRVEMVQPGAVLRPFTNPDPHTTVVSLIVQPDGQVTFEHDDNPAQWALKDATVHAQIFENVWHYWADPTVDKPRRRLQKLAEQFLRTGHVPDGFDPNPTPETTPPSADTATHPDTVIPLTQRLSDVWAAASHFGPPPVRPVATESLGNPAPIPVTPPVKAAKNVTAKSRGKTAAPGEHRPAAKLGSGRSEILALMDRGHLKAGQRLHATYRNRQHHLKVQRDGNLLVDGTALCDSFSGAKNHITMTGGNGWSFWYTDQNIPVHVLRIDDLTTAIRLYREEQAENTKAKAKKKKKTTQQSTQTFPVTVRRQK</sequence>
<evidence type="ECO:0000256" key="1">
    <source>
        <dbReference type="SAM" id="MobiDB-lite"/>
    </source>
</evidence>
<feature type="compositionally biased region" description="Acidic residues" evidence="1">
    <location>
        <begin position="163"/>
        <end position="175"/>
    </location>
</feature>
<evidence type="ECO:0000313" key="3">
    <source>
        <dbReference type="EMBL" id="UZJ26984.1"/>
    </source>
</evidence>
<dbReference type="Pfam" id="PF18755">
    <property type="entry name" value="RAMA"/>
    <property type="match status" value="1"/>
</dbReference>
<dbReference type="EMBL" id="CP110617">
    <property type="protein sequence ID" value="UZJ26984.1"/>
    <property type="molecule type" value="Genomic_DNA"/>
</dbReference>
<organism evidence="3 4">
    <name type="scientific">Rhodococcus antarcticus</name>
    <dbReference type="NCBI Taxonomy" id="2987751"/>
    <lineage>
        <taxon>Bacteria</taxon>
        <taxon>Bacillati</taxon>
        <taxon>Actinomycetota</taxon>
        <taxon>Actinomycetes</taxon>
        <taxon>Mycobacteriales</taxon>
        <taxon>Nocardiaceae</taxon>
        <taxon>Rhodococcus</taxon>
    </lineage>
</organism>
<dbReference type="RefSeq" id="WP_265385088.1">
    <property type="nucleotide sequence ID" value="NZ_CP110617.1"/>
</dbReference>
<accession>A0ABY6P5N2</accession>
<evidence type="ECO:0000313" key="4">
    <source>
        <dbReference type="Proteomes" id="UP001164965"/>
    </source>
</evidence>
<reference evidence="3" key="1">
    <citation type="submission" date="2022-10" db="EMBL/GenBank/DDBJ databases">
        <title>Rhodococcus sp.75.</title>
        <authorList>
            <person name="Sun M."/>
        </authorList>
    </citation>
    <scope>NUCLEOTIDE SEQUENCE</scope>
    <source>
        <strain evidence="3">75</strain>
        <plasmid evidence="3">unnamed2</plasmid>
    </source>
</reference>
<evidence type="ECO:0000259" key="2">
    <source>
        <dbReference type="Pfam" id="PF18755"/>
    </source>
</evidence>
<protein>
    <recommendedName>
        <fullName evidence="2">RAMA domain-containing protein</fullName>
    </recommendedName>
</protein>
<name>A0ABY6P5N2_9NOCA</name>
<dbReference type="InterPro" id="IPR040843">
    <property type="entry name" value="RAMA"/>
</dbReference>
<keyword evidence="3" id="KW-0614">Plasmid</keyword>
<feature type="region of interest" description="Disordered" evidence="1">
    <location>
        <begin position="317"/>
        <end position="341"/>
    </location>
</feature>
<feature type="domain" description="RAMA" evidence="2">
    <location>
        <begin position="406"/>
        <end position="492"/>
    </location>
</feature>
<geneLocation type="plasmid" evidence="3 4">
    <name>unnamed2</name>
</geneLocation>
<gene>
    <name evidence="3" type="ORF">RHODO2019_18505</name>
</gene>
<feature type="region of interest" description="Disordered" evidence="1">
    <location>
        <begin position="395"/>
        <end position="414"/>
    </location>
</feature>